<evidence type="ECO:0000313" key="2">
    <source>
        <dbReference type="Proteomes" id="UP000179001"/>
    </source>
</evidence>
<protein>
    <submittedName>
        <fullName evidence="1">Uncharacterized protein</fullName>
    </submittedName>
</protein>
<dbReference type="EMBL" id="MFGJ01000003">
    <property type="protein sequence ID" value="OGF32595.1"/>
    <property type="molecule type" value="Genomic_DNA"/>
</dbReference>
<comment type="caution">
    <text evidence="1">The sequence shown here is derived from an EMBL/GenBank/DDBJ whole genome shotgun (WGS) entry which is preliminary data.</text>
</comment>
<sequence length="59" mass="6745">MVRVISDKVLKEKEAERKEMIKSGESNYDIQYDKGYLHALDDIESASAIMRLLEGGKEL</sequence>
<reference evidence="1 2" key="1">
    <citation type="journal article" date="2016" name="Nat. Commun.">
        <title>Thousands of microbial genomes shed light on interconnected biogeochemical processes in an aquifer system.</title>
        <authorList>
            <person name="Anantharaman K."/>
            <person name="Brown C.T."/>
            <person name="Hug L.A."/>
            <person name="Sharon I."/>
            <person name="Castelle C.J."/>
            <person name="Probst A.J."/>
            <person name="Thomas B.C."/>
            <person name="Singh A."/>
            <person name="Wilkins M.J."/>
            <person name="Karaoz U."/>
            <person name="Brodie E.L."/>
            <person name="Williams K.H."/>
            <person name="Hubbard S.S."/>
            <person name="Banfield J.F."/>
        </authorList>
    </citation>
    <scope>NUCLEOTIDE SEQUENCE [LARGE SCALE GENOMIC DNA]</scope>
</reference>
<accession>A0A1F5T0T9</accession>
<dbReference type="STRING" id="1798002.A2478_00030"/>
<organism evidence="1 2">
    <name type="scientific">Candidatus Falkowbacteria bacterium RIFOXYC2_FULL_36_12</name>
    <dbReference type="NCBI Taxonomy" id="1798002"/>
    <lineage>
        <taxon>Bacteria</taxon>
        <taxon>Candidatus Falkowiibacteriota</taxon>
    </lineage>
</organism>
<proteinExistence type="predicted"/>
<name>A0A1F5T0T9_9BACT</name>
<dbReference type="Proteomes" id="UP000179001">
    <property type="component" value="Unassembled WGS sequence"/>
</dbReference>
<gene>
    <name evidence="1" type="ORF">A2478_00030</name>
</gene>
<dbReference type="AlphaFoldDB" id="A0A1F5T0T9"/>
<evidence type="ECO:0000313" key="1">
    <source>
        <dbReference type="EMBL" id="OGF32595.1"/>
    </source>
</evidence>